<organism evidence="1 2">
    <name type="scientific">Crenichthys baileyi</name>
    <name type="common">White River springfish</name>
    <dbReference type="NCBI Taxonomy" id="28760"/>
    <lineage>
        <taxon>Eukaryota</taxon>
        <taxon>Metazoa</taxon>
        <taxon>Chordata</taxon>
        <taxon>Craniata</taxon>
        <taxon>Vertebrata</taxon>
        <taxon>Euteleostomi</taxon>
        <taxon>Actinopterygii</taxon>
        <taxon>Neopterygii</taxon>
        <taxon>Teleostei</taxon>
        <taxon>Neoteleostei</taxon>
        <taxon>Acanthomorphata</taxon>
        <taxon>Ovalentaria</taxon>
        <taxon>Atherinomorphae</taxon>
        <taxon>Cyprinodontiformes</taxon>
        <taxon>Goodeidae</taxon>
        <taxon>Crenichthys</taxon>
    </lineage>
</organism>
<keyword evidence="2" id="KW-1185">Reference proteome</keyword>
<comment type="caution">
    <text evidence="1">The sequence shown here is derived from an EMBL/GenBank/DDBJ whole genome shotgun (WGS) entry which is preliminary data.</text>
</comment>
<proteinExistence type="predicted"/>
<evidence type="ECO:0000313" key="1">
    <source>
        <dbReference type="EMBL" id="KAK5613725.1"/>
    </source>
</evidence>
<dbReference type="Proteomes" id="UP001311232">
    <property type="component" value="Unassembled WGS sequence"/>
</dbReference>
<evidence type="ECO:0000313" key="2">
    <source>
        <dbReference type="Proteomes" id="UP001311232"/>
    </source>
</evidence>
<name>A0AAV9RXG0_9TELE</name>
<accession>A0AAV9RXG0</accession>
<dbReference type="AlphaFoldDB" id="A0AAV9RXG0"/>
<protein>
    <submittedName>
        <fullName evidence="1">Uncharacterized protein</fullName>
    </submittedName>
</protein>
<reference evidence="1 2" key="1">
    <citation type="submission" date="2021-06" db="EMBL/GenBank/DDBJ databases">
        <authorList>
            <person name="Palmer J.M."/>
        </authorList>
    </citation>
    <scope>NUCLEOTIDE SEQUENCE [LARGE SCALE GENOMIC DNA]</scope>
    <source>
        <strain evidence="1 2">MEX-2019</strain>
        <tissue evidence="1">Muscle</tissue>
    </source>
</reference>
<gene>
    <name evidence="1" type="ORF">CRENBAI_017150</name>
</gene>
<dbReference type="EMBL" id="JAHHUM010001192">
    <property type="protein sequence ID" value="KAK5613725.1"/>
    <property type="molecule type" value="Genomic_DNA"/>
</dbReference>
<sequence length="102" mass="11804">MAVVEKKAEANYLPPPPQGEIEESLEYERVELLNEVRKRDNSQIISEKMINQKFRRITNLALETTFLAKLDQYSSKIMSLLSSRWGAAKLNIQHLQNMVVEV</sequence>